<dbReference type="EMBL" id="CP068570">
    <property type="protein sequence ID" value="QQZ51551.1"/>
    <property type="molecule type" value="Genomic_DNA"/>
</dbReference>
<accession>A0A974P5G4</accession>
<gene>
    <name evidence="1" type="ORF">JKL49_11510</name>
</gene>
<organism evidence="1">
    <name type="scientific">Phenylobacterium glaciei</name>
    <dbReference type="NCBI Taxonomy" id="2803784"/>
    <lineage>
        <taxon>Bacteria</taxon>
        <taxon>Pseudomonadati</taxon>
        <taxon>Pseudomonadota</taxon>
        <taxon>Alphaproteobacteria</taxon>
        <taxon>Caulobacterales</taxon>
        <taxon>Caulobacteraceae</taxon>
        <taxon>Phenylobacterium</taxon>
    </lineage>
</organism>
<name>A0A974P5G4_9CAUL</name>
<sequence>MGLTANVHYAEAENLDEMSTAIPELLNDFARLNRLQNAAYDHCDDIYDWENRGRSLDLFVRTLLADRA</sequence>
<proteinExistence type="predicted"/>
<evidence type="ECO:0000313" key="1">
    <source>
        <dbReference type="EMBL" id="QQZ51551.1"/>
    </source>
</evidence>
<dbReference type="AlphaFoldDB" id="A0A974P5G4"/>
<reference evidence="1" key="1">
    <citation type="submission" date="2021-01" db="EMBL/GenBank/DDBJ databases">
        <title>Genome sequence of Phenylobacterium sp. 20VBR1 isolated from a valley glaceir, Ny-Alesund, Svalbard.</title>
        <authorList>
            <person name="Thomas F.A."/>
            <person name="Krishnan K.P."/>
            <person name="Sinha R.K."/>
        </authorList>
    </citation>
    <scope>NUCLEOTIDE SEQUENCE</scope>
    <source>
        <strain evidence="1">20VBR1</strain>
    </source>
</reference>
<protein>
    <submittedName>
        <fullName evidence="1">Uncharacterized protein</fullName>
    </submittedName>
</protein>